<dbReference type="EMBL" id="JASPKZ010010615">
    <property type="protein sequence ID" value="KAJ9574241.1"/>
    <property type="molecule type" value="Genomic_DNA"/>
</dbReference>
<keyword evidence="3" id="KW-0597">Phosphoprotein</keyword>
<comment type="cofactor">
    <cofactor evidence="1">
        <name>Mg(2+)</name>
        <dbReference type="ChEBI" id="CHEBI:18420"/>
    </cofactor>
</comment>
<name>A0AAD8E274_DIPPU</name>
<evidence type="ECO:0000256" key="12">
    <source>
        <dbReference type="ARBA" id="ARBA00072755"/>
    </source>
</evidence>
<evidence type="ECO:0000256" key="2">
    <source>
        <dbReference type="ARBA" id="ARBA00004305"/>
    </source>
</evidence>
<protein>
    <recommendedName>
        <fullName evidence="12">2',5'-phosphodiesterase 12</fullName>
    </recommendedName>
    <alternativeName>
        <fullName evidence="13">Mitochondrial deadenylase</fullName>
    </alternativeName>
</protein>
<dbReference type="Pfam" id="PF21171">
    <property type="entry name" value="PDE12-like_N"/>
    <property type="match status" value="1"/>
</dbReference>
<dbReference type="AlphaFoldDB" id="A0AAD8E274"/>
<keyword evidence="4" id="KW-0507">mRNA processing</keyword>
<evidence type="ECO:0000256" key="4">
    <source>
        <dbReference type="ARBA" id="ARBA00022664"/>
    </source>
</evidence>
<evidence type="ECO:0000256" key="3">
    <source>
        <dbReference type="ARBA" id="ARBA00022553"/>
    </source>
</evidence>
<reference evidence="16" key="1">
    <citation type="journal article" date="2023" name="IScience">
        <title>Live-bearing cockroach genome reveals convergent evolutionary mechanisms linked to viviparity in insects and beyond.</title>
        <authorList>
            <person name="Fouks B."/>
            <person name="Harrison M.C."/>
            <person name="Mikhailova A.A."/>
            <person name="Marchal E."/>
            <person name="English S."/>
            <person name="Carruthers M."/>
            <person name="Jennings E.C."/>
            <person name="Chiamaka E.L."/>
            <person name="Frigard R.A."/>
            <person name="Pippel M."/>
            <person name="Attardo G.M."/>
            <person name="Benoit J.B."/>
            <person name="Bornberg-Bauer E."/>
            <person name="Tobe S.S."/>
        </authorList>
    </citation>
    <scope>NUCLEOTIDE SEQUENCE</scope>
    <source>
        <strain evidence="16">Stay&amp;Tobe</strain>
    </source>
</reference>
<keyword evidence="11" id="KW-0496">Mitochondrion</keyword>
<gene>
    <name evidence="16" type="ORF">L9F63_026114</name>
</gene>
<evidence type="ECO:0000256" key="1">
    <source>
        <dbReference type="ARBA" id="ARBA00001946"/>
    </source>
</evidence>
<keyword evidence="6" id="KW-0479">Metal-binding</keyword>
<keyword evidence="7" id="KW-0378">Hydrolase</keyword>
<keyword evidence="10" id="KW-0809">Transit peptide</keyword>
<dbReference type="Gene3D" id="3.60.10.10">
    <property type="entry name" value="Endonuclease/exonuclease/phosphatase"/>
    <property type="match status" value="1"/>
</dbReference>
<dbReference type="InterPro" id="IPR048821">
    <property type="entry name" value="PDE12-like_N"/>
</dbReference>
<keyword evidence="9" id="KW-0460">Magnesium</keyword>
<evidence type="ECO:0000259" key="14">
    <source>
        <dbReference type="Pfam" id="PF03372"/>
    </source>
</evidence>
<evidence type="ECO:0000256" key="6">
    <source>
        <dbReference type="ARBA" id="ARBA00022723"/>
    </source>
</evidence>
<comment type="subcellular location">
    <subcellularLocation>
        <location evidence="2">Mitochondrion matrix</location>
    </subcellularLocation>
</comment>
<dbReference type="Pfam" id="PF03372">
    <property type="entry name" value="Exo_endo_phos"/>
    <property type="match status" value="1"/>
</dbReference>
<feature type="domain" description="2',5'-phosphodiesterase 12-like N-terminal" evidence="15">
    <location>
        <begin position="150"/>
        <end position="244"/>
    </location>
</feature>
<dbReference type="FunFam" id="3.60.10.10:FF:000018">
    <property type="entry name" value="2',5'-phosphodiesterase 12"/>
    <property type="match status" value="1"/>
</dbReference>
<proteinExistence type="predicted"/>
<dbReference type="InterPro" id="IPR036691">
    <property type="entry name" value="Endo/exonu/phosph_ase_sf"/>
</dbReference>
<sequence length="590" mass="66707">MCETGPRSICQSIYLPSRLYQVGRIMENVYIRHLDGAEQFQVSFQLRDETLGLDRQFNFSRQLSEKVNDFLGRVTTNVERTLNKKKKKKKKNPEEQTEDGTNINVTLLQGGNPVSGDQECKDVIFSKDNRLSLKILNTEFSIVVNAPWVNLLTLPSSIMAGFPVYPLKFETMFAQKSECNFIWYKNSDAQKSKNILINWTEVGHGYYYTPSASDIGCHLKLMCAPRNGDKVGPSSDVISAYPVEAGPGFCPFDLRHAFTTDRLNGKRIRVVTYNILADLYADSDVARKELYPYCPPYALSIDYRKQLILKEILGYNGDIICLQEVDSKVFDNDLLPTLSSIGYNGIFNKKGGTVSEGLACLFHESRFRLVASHAIHLGEELKTNPLFSHIWDKVKVNEALATRISERTTCSQFVILDSVDNPSERVIVANTHQYFHPDADHIRLLQSGMTVIYLEHLVAENMALAKEKRVSYIFCGDFNSTPDWGVYRFITTQHIPEDCIDWSSNKEEEVKGVSLSHSLQFSSACGTPEFTNYTVGFSGCLDYIFYQNNQLEVSQVVPLPSTEELQQHIALPSIVFPSDHIALVADLAWI</sequence>
<dbReference type="GO" id="GO:0005759">
    <property type="term" value="C:mitochondrial matrix"/>
    <property type="evidence" value="ECO:0007669"/>
    <property type="project" value="UniProtKB-SubCell"/>
</dbReference>
<keyword evidence="5" id="KW-0540">Nuclease</keyword>
<organism evidence="16 17">
    <name type="scientific">Diploptera punctata</name>
    <name type="common">Pacific beetle cockroach</name>
    <dbReference type="NCBI Taxonomy" id="6984"/>
    <lineage>
        <taxon>Eukaryota</taxon>
        <taxon>Metazoa</taxon>
        <taxon>Ecdysozoa</taxon>
        <taxon>Arthropoda</taxon>
        <taxon>Hexapoda</taxon>
        <taxon>Insecta</taxon>
        <taxon>Pterygota</taxon>
        <taxon>Neoptera</taxon>
        <taxon>Polyneoptera</taxon>
        <taxon>Dictyoptera</taxon>
        <taxon>Blattodea</taxon>
        <taxon>Blaberoidea</taxon>
        <taxon>Blaberidae</taxon>
        <taxon>Diplopterinae</taxon>
        <taxon>Diploptera</taxon>
    </lineage>
</organism>
<feature type="domain" description="Endonuclease/exonuclease/phosphatase" evidence="14">
    <location>
        <begin position="271"/>
        <end position="580"/>
    </location>
</feature>
<dbReference type="SUPFAM" id="SSF56219">
    <property type="entry name" value="DNase I-like"/>
    <property type="match status" value="1"/>
</dbReference>
<evidence type="ECO:0000256" key="10">
    <source>
        <dbReference type="ARBA" id="ARBA00022946"/>
    </source>
</evidence>
<evidence type="ECO:0000313" key="16">
    <source>
        <dbReference type="EMBL" id="KAJ9574241.1"/>
    </source>
</evidence>
<evidence type="ECO:0000256" key="13">
    <source>
        <dbReference type="ARBA" id="ARBA00083541"/>
    </source>
</evidence>
<dbReference type="InterPro" id="IPR050410">
    <property type="entry name" value="CCR4/nocturin_mRNA_transcr"/>
</dbReference>
<accession>A0AAD8E274</accession>
<reference evidence="16" key="2">
    <citation type="submission" date="2023-05" db="EMBL/GenBank/DDBJ databases">
        <authorList>
            <person name="Fouks B."/>
        </authorList>
    </citation>
    <scope>NUCLEOTIDE SEQUENCE</scope>
    <source>
        <strain evidence="16">Stay&amp;Tobe</strain>
        <tissue evidence="16">Testes</tissue>
    </source>
</reference>
<dbReference type="GO" id="GO:0046872">
    <property type="term" value="F:metal ion binding"/>
    <property type="evidence" value="ECO:0007669"/>
    <property type="project" value="UniProtKB-KW"/>
</dbReference>
<evidence type="ECO:0000256" key="11">
    <source>
        <dbReference type="ARBA" id="ARBA00023128"/>
    </source>
</evidence>
<keyword evidence="8" id="KW-0269">Exonuclease</keyword>
<dbReference type="PANTHER" id="PTHR12121:SF37">
    <property type="entry name" value="2',5'-PHOSPHODIESTERASE 12"/>
    <property type="match status" value="1"/>
</dbReference>
<dbReference type="GO" id="GO:0004535">
    <property type="term" value="F:poly(A)-specific ribonuclease activity"/>
    <property type="evidence" value="ECO:0007669"/>
    <property type="project" value="UniProtKB-ARBA"/>
</dbReference>
<evidence type="ECO:0000256" key="8">
    <source>
        <dbReference type="ARBA" id="ARBA00022839"/>
    </source>
</evidence>
<evidence type="ECO:0000256" key="9">
    <source>
        <dbReference type="ARBA" id="ARBA00022842"/>
    </source>
</evidence>
<evidence type="ECO:0000313" key="17">
    <source>
        <dbReference type="Proteomes" id="UP001233999"/>
    </source>
</evidence>
<keyword evidence="17" id="KW-1185">Reference proteome</keyword>
<evidence type="ECO:0000256" key="5">
    <source>
        <dbReference type="ARBA" id="ARBA00022722"/>
    </source>
</evidence>
<evidence type="ECO:0000259" key="15">
    <source>
        <dbReference type="Pfam" id="PF21171"/>
    </source>
</evidence>
<dbReference type="InterPro" id="IPR005135">
    <property type="entry name" value="Endo/exonuclease/phosphatase"/>
</dbReference>
<dbReference type="PANTHER" id="PTHR12121">
    <property type="entry name" value="CARBON CATABOLITE REPRESSOR PROTEIN 4"/>
    <property type="match status" value="1"/>
</dbReference>
<evidence type="ECO:0000256" key="7">
    <source>
        <dbReference type="ARBA" id="ARBA00022801"/>
    </source>
</evidence>
<dbReference type="Proteomes" id="UP001233999">
    <property type="component" value="Unassembled WGS sequence"/>
</dbReference>
<dbReference type="GO" id="GO:0000288">
    <property type="term" value="P:nuclear-transcribed mRNA catabolic process, deadenylation-dependent decay"/>
    <property type="evidence" value="ECO:0007669"/>
    <property type="project" value="TreeGrafter"/>
</dbReference>
<dbReference type="GO" id="GO:0006397">
    <property type="term" value="P:mRNA processing"/>
    <property type="evidence" value="ECO:0007669"/>
    <property type="project" value="UniProtKB-KW"/>
</dbReference>
<comment type="caution">
    <text evidence="16">The sequence shown here is derived from an EMBL/GenBank/DDBJ whole genome shotgun (WGS) entry which is preliminary data.</text>
</comment>